<gene>
    <name evidence="2" type="ORF">SAMN04489730_5184</name>
</gene>
<organism evidence="2 3">
    <name type="scientific">Amycolatopsis australiensis</name>
    <dbReference type="NCBI Taxonomy" id="546364"/>
    <lineage>
        <taxon>Bacteria</taxon>
        <taxon>Bacillati</taxon>
        <taxon>Actinomycetota</taxon>
        <taxon>Actinomycetes</taxon>
        <taxon>Pseudonocardiales</taxon>
        <taxon>Pseudonocardiaceae</taxon>
        <taxon>Amycolatopsis</taxon>
    </lineage>
</organism>
<evidence type="ECO:0000259" key="1">
    <source>
        <dbReference type="Pfam" id="PF01370"/>
    </source>
</evidence>
<dbReference type="RefSeq" id="WP_218177775.1">
    <property type="nucleotide sequence ID" value="NZ_FPJG01000006.1"/>
</dbReference>
<dbReference type="EMBL" id="FPJG01000006">
    <property type="protein sequence ID" value="SFW81432.1"/>
    <property type="molecule type" value="Genomic_DNA"/>
</dbReference>
<dbReference type="Proteomes" id="UP000182740">
    <property type="component" value="Unassembled WGS sequence"/>
</dbReference>
<name>A0A1K1SAP1_9PSEU</name>
<feature type="domain" description="NAD-dependent epimerase/dehydratase" evidence="1">
    <location>
        <begin position="11"/>
        <end position="242"/>
    </location>
</feature>
<dbReference type="InterPro" id="IPR050177">
    <property type="entry name" value="Lipid_A_modif_metabolic_enz"/>
</dbReference>
<proteinExistence type="predicted"/>
<accession>A0A1K1SAP1</accession>
<dbReference type="SUPFAM" id="SSF51735">
    <property type="entry name" value="NAD(P)-binding Rossmann-fold domains"/>
    <property type="match status" value="1"/>
</dbReference>
<dbReference type="InterPro" id="IPR036291">
    <property type="entry name" value="NAD(P)-bd_dom_sf"/>
</dbReference>
<keyword evidence="3" id="KW-1185">Reference proteome</keyword>
<dbReference type="AlphaFoldDB" id="A0A1K1SAP1"/>
<evidence type="ECO:0000313" key="2">
    <source>
        <dbReference type="EMBL" id="SFW81432.1"/>
    </source>
</evidence>
<dbReference type="Gene3D" id="3.40.50.720">
    <property type="entry name" value="NAD(P)-binding Rossmann-like Domain"/>
    <property type="match status" value="1"/>
</dbReference>
<protein>
    <submittedName>
        <fullName evidence="2">UDP-glucose 4-epimerase</fullName>
    </submittedName>
</protein>
<dbReference type="InterPro" id="IPR001509">
    <property type="entry name" value="Epimerase_deHydtase"/>
</dbReference>
<evidence type="ECO:0000313" key="3">
    <source>
        <dbReference type="Proteomes" id="UP000182740"/>
    </source>
</evidence>
<dbReference type="STRING" id="546364.SAMN04489730_5184"/>
<dbReference type="PANTHER" id="PTHR43245:SF13">
    <property type="entry name" value="UDP-D-APIOSE_UDP-D-XYLOSE SYNTHASE 2"/>
    <property type="match status" value="1"/>
</dbReference>
<dbReference type="Pfam" id="PF01370">
    <property type="entry name" value="Epimerase"/>
    <property type="match status" value="1"/>
</dbReference>
<dbReference type="PANTHER" id="PTHR43245">
    <property type="entry name" value="BIFUNCTIONAL POLYMYXIN RESISTANCE PROTEIN ARNA"/>
    <property type="match status" value="1"/>
</dbReference>
<reference evidence="3" key="1">
    <citation type="submission" date="2016-11" db="EMBL/GenBank/DDBJ databases">
        <authorList>
            <person name="Varghese N."/>
            <person name="Submissions S."/>
        </authorList>
    </citation>
    <scope>NUCLEOTIDE SEQUENCE [LARGE SCALE GENOMIC DNA]</scope>
    <source>
        <strain evidence="3">DSM 44671</strain>
    </source>
</reference>
<sequence>MLTEPMPSGTVLVTGGLGFVGRTLTALLRERGETVVVTDVAAPAAVPAADRGSYRQADLRDPEQARAVVAGADLVYHLAGNPSGTLSVRRPLLDFGINAQGTANVCAAAAETGVRRLVYLSTAMVYGRPLVVPMPETHPTTPFLPYGASKLAGEHVVRSFGETFGLETVIGRAFTLYGPGEDPRTAGGEVSQYLRWHLNGLPVRAVGDADRKTRDFTHVHDLVRALRVLAADGVPGEAYNLGTGVECSLRRLAETIAVATGRPVDLVEDTGISEDTYRHVPDVTKLRALGFTPATSLNAGISALAGHLGPAPELPSVPTIFKPGQPVAS</sequence>